<organism evidence="2 3">
    <name type="scientific">Macrostomum lignano</name>
    <dbReference type="NCBI Taxonomy" id="282301"/>
    <lineage>
        <taxon>Eukaryota</taxon>
        <taxon>Metazoa</taxon>
        <taxon>Spiralia</taxon>
        <taxon>Lophotrochozoa</taxon>
        <taxon>Platyhelminthes</taxon>
        <taxon>Rhabditophora</taxon>
        <taxon>Macrostomorpha</taxon>
        <taxon>Macrostomida</taxon>
        <taxon>Macrostomidae</taxon>
        <taxon>Macrostomum</taxon>
    </lineage>
</organism>
<evidence type="ECO:0000313" key="3">
    <source>
        <dbReference type="WBParaSite" id="maker-unitig_26751-snap-gene-0.1-mRNA-1"/>
    </source>
</evidence>
<evidence type="ECO:0000313" key="2">
    <source>
        <dbReference type="Proteomes" id="UP000095280"/>
    </source>
</evidence>
<protein>
    <submittedName>
        <fullName evidence="3">Apple domain-containing protein</fullName>
    </submittedName>
</protein>
<proteinExistence type="predicted"/>
<sequence>CALDCIQQFTTSCQYRIAGRFVFCEAGPDTVHFDGRAEFADASSASVDASDFPPRLSTTLPFRIERNCLNRARRLGVVGAFFPGTGSPSRDGAPRCSSLNVKLMTFSTNLLPGTEKRDAEIVERKRRIRVKFRRTDRHAMEVKLQPTVAFLLMSLLTGSTSWTCLPTKLAGRPRLAVAAAAAPIAAGLALRMLVSAPACPLHVSSGRAGHAPWRRRLPRFINKRWNGLNGRLEALTRGRPTPAREPLYPTSIGSFETSQLANAPLTASPVQLQRSAVQPFDCHQTRRFLTNEGEVSGYLRLASAATVWMSDEDRPESSNSKQNKRPNPASRRRNRQNRGSNAKLGKRQRFRQLHETHEGASAPSQERLLNAHDEAKLHGDCGVQRFDRLRRLGLFESETAASAYSRSSGVLQRRIQSCSGKHESGRPCAHPRRMASNRRANLGSTGPYTVSFAAKCDARYRLLYRSCPEGVEPYGESSSPALDAVCSRNCCLKANLEVYTRWMDQTRACRAFAPAAVSVRSLRLGDQTPSETPRFELTYALHFSEFSFGPVRRRPSYTTVSPPPCQLDV</sequence>
<name>A0A1I8FBK4_9PLAT</name>
<dbReference type="Proteomes" id="UP000095280">
    <property type="component" value="Unplaced"/>
</dbReference>
<feature type="region of interest" description="Disordered" evidence="1">
    <location>
        <begin position="310"/>
        <end position="366"/>
    </location>
</feature>
<dbReference type="AlphaFoldDB" id="A0A1I8FBK4"/>
<accession>A0A1I8FBK4</accession>
<reference evidence="3" key="1">
    <citation type="submission" date="2016-11" db="UniProtKB">
        <authorList>
            <consortium name="WormBaseParasite"/>
        </authorList>
    </citation>
    <scope>IDENTIFICATION</scope>
</reference>
<dbReference type="WBParaSite" id="maker-unitig_26751-snap-gene-0.1-mRNA-1">
    <property type="protein sequence ID" value="maker-unitig_26751-snap-gene-0.1-mRNA-1"/>
    <property type="gene ID" value="maker-unitig_26751-snap-gene-0.1"/>
</dbReference>
<evidence type="ECO:0000256" key="1">
    <source>
        <dbReference type="SAM" id="MobiDB-lite"/>
    </source>
</evidence>
<keyword evidence="2" id="KW-1185">Reference proteome</keyword>